<evidence type="ECO:0000256" key="1">
    <source>
        <dbReference type="SAM" id="MobiDB-lite"/>
    </source>
</evidence>
<feature type="region of interest" description="Disordered" evidence="1">
    <location>
        <begin position="1"/>
        <end position="25"/>
    </location>
</feature>
<organism evidence="2">
    <name type="scientific">Salix viminalis</name>
    <name type="common">Common osier</name>
    <name type="synonym">Basket willow</name>
    <dbReference type="NCBI Taxonomy" id="40686"/>
    <lineage>
        <taxon>Eukaryota</taxon>
        <taxon>Viridiplantae</taxon>
        <taxon>Streptophyta</taxon>
        <taxon>Embryophyta</taxon>
        <taxon>Tracheophyta</taxon>
        <taxon>Spermatophyta</taxon>
        <taxon>Magnoliopsida</taxon>
        <taxon>eudicotyledons</taxon>
        <taxon>Gunneridae</taxon>
        <taxon>Pentapetalae</taxon>
        <taxon>rosids</taxon>
        <taxon>fabids</taxon>
        <taxon>Malpighiales</taxon>
        <taxon>Salicaceae</taxon>
        <taxon>Saliceae</taxon>
        <taxon>Salix</taxon>
    </lineage>
</organism>
<protein>
    <submittedName>
        <fullName evidence="2">Uncharacterized protein</fullName>
    </submittedName>
</protein>
<accession>A0A6N2KX74</accession>
<name>A0A6N2KX74_SALVM</name>
<reference evidence="2" key="1">
    <citation type="submission" date="2019-03" db="EMBL/GenBank/DDBJ databases">
        <authorList>
            <person name="Mank J."/>
            <person name="Almeida P."/>
        </authorList>
    </citation>
    <scope>NUCLEOTIDE SEQUENCE</scope>
    <source>
        <strain evidence="2">78183</strain>
    </source>
</reference>
<proteinExistence type="predicted"/>
<sequence length="59" mass="6561">MHTESSEQACIKLGRKGKRGRNATSYSTNDMSLLIFPVNFGKKRSSEFARFSENECGGT</sequence>
<gene>
    <name evidence="2" type="ORF">SVIM_LOCUS150028</name>
</gene>
<evidence type="ECO:0000313" key="2">
    <source>
        <dbReference type="EMBL" id="VFU33162.1"/>
    </source>
</evidence>
<dbReference type="EMBL" id="CAADRP010000890">
    <property type="protein sequence ID" value="VFU33162.1"/>
    <property type="molecule type" value="Genomic_DNA"/>
</dbReference>
<dbReference type="AlphaFoldDB" id="A0A6N2KX74"/>